<dbReference type="SUPFAM" id="SSF103473">
    <property type="entry name" value="MFS general substrate transporter"/>
    <property type="match status" value="1"/>
</dbReference>
<gene>
    <name evidence="8" type="ORF">AXF42_Ash011391</name>
</gene>
<evidence type="ECO:0000256" key="5">
    <source>
        <dbReference type="ARBA" id="ARBA00023136"/>
    </source>
</evidence>
<dbReference type="STRING" id="1088818.A0A2I0AED0"/>
<evidence type="ECO:0000313" key="9">
    <source>
        <dbReference type="Proteomes" id="UP000236161"/>
    </source>
</evidence>
<dbReference type="OrthoDB" id="6770063at2759"/>
<dbReference type="PANTHER" id="PTHR23505:SF79">
    <property type="entry name" value="PROTEIN SPINSTER"/>
    <property type="match status" value="1"/>
</dbReference>
<dbReference type="AlphaFoldDB" id="A0A2I0AED0"/>
<name>A0A2I0AED0_9ASPA</name>
<dbReference type="Gene3D" id="1.20.1250.20">
    <property type="entry name" value="MFS general substrate transporter like domains"/>
    <property type="match status" value="1"/>
</dbReference>
<evidence type="ECO:0000313" key="8">
    <source>
        <dbReference type="EMBL" id="PKA53911.1"/>
    </source>
</evidence>
<keyword evidence="3 7" id="KW-0812">Transmembrane</keyword>
<organism evidence="8 9">
    <name type="scientific">Apostasia shenzhenica</name>
    <dbReference type="NCBI Taxonomy" id="1088818"/>
    <lineage>
        <taxon>Eukaryota</taxon>
        <taxon>Viridiplantae</taxon>
        <taxon>Streptophyta</taxon>
        <taxon>Embryophyta</taxon>
        <taxon>Tracheophyta</taxon>
        <taxon>Spermatophyta</taxon>
        <taxon>Magnoliopsida</taxon>
        <taxon>Liliopsida</taxon>
        <taxon>Asparagales</taxon>
        <taxon>Orchidaceae</taxon>
        <taxon>Apostasioideae</taxon>
        <taxon>Apostasia</taxon>
    </lineage>
</organism>
<dbReference type="InterPro" id="IPR036259">
    <property type="entry name" value="MFS_trans_sf"/>
</dbReference>
<keyword evidence="4 7" id="KW-1133">Transmembrane helix</keyword>
<dbReference type="PANTHER" id="PTHR23505">
    <property type="entry name" value="SPINSTER"/>
    <property type="match status" value="1"/>
</dbReference>
<comment type="subcellular location">
    <subcellularLocation>
        <location evidence="1">Membrane</location>
        <topology evidence="1">Multi-pass membrane protein</topology>
    </subcellularLocation>
</comment>
<dbReference type="EMBL" id="KZ451988">
    <property type="protein sequence ID" value="PKA53911.1"/>
    <property type="molecule type" value="Genomic_DNA"/>
</dbReference>
<protein>
    <submittedName>
        <fullName evidence="8">Putative sphingolipid transporter spinster like 3</fullName>
    </submittedName>
</protein>
<feature type="transmembrane region" description="Helical" evidence="7">
    <location>
        <begin position="163"/>
        <end position="181"/>
    </location>
</feature>
<dbReference type="Pfam" id="PF03137">
    <property type="entry name" value="OATP"/>
    <property type="match status" value="1"/>
</dbReference>
<evidence type="ECO:0000256" key="6">
    <source>
        <dbReference type="ARBA" id="ARBA00023157"/>
    </source>
</evidence>
<evidence type="ECO:0000256" key="3">
    <source>
        <dbReference type="ARBA" id="ARBA00022692"/>
    </source>
</evidence>
<dbReference type="InterPro" id="IPR044770">
    <property type="entry name" value="MFS_spinster-like"/>
</dbReference>
<dbReference type="Proteomes" id="UP000236161">
    <property type="component" value="Unassembled WGS sequence"/>
</dbReference>
<feature type="transmembrane region" description="Helical" evidence="7">
    <location>
        <begin position="118"/>
        <end position="143"/>
    </location>
</feature>
<dbReference type="GO" id="GO:0016020">
    <property type="term" value="C:membrane"/>
    <property type="evidence" value="ECO:0007669"/>
    <property type="project" value="UniProtKB-SubCell"/>
</dbReference>
<keyword evidence="9" id="KW-1185">Reference proteome</keyword>
<dbReference type="InterPro" id="IPR004156">
    <property type="entry name" value="OATP"/>
</dbReference>
<keyword evidence="5 7" id="KW-0472">Membrane</keyword>
<accession>A0A2I0AED0</accession>
<evidence type="ECO:0000256" key="4">
    <source>
        <dbReference type="ARBA" id="ARBA00022989"/>
    </source>
</evidence>
<dbReference type="GO" id="GO:0055085">
    <property type="term" value="P:transmembrane transport"/>
    <property type="evidence" value="ECO:0007669"/>
    <property type="project" value="InterPro"/>
</dbReference>
<evidence type="ECO:0000256" key="7">
    <source>
        <dbReference type="SAM" id="Phobius"/>
    </source>
</evidence>
<feature type="transmembrane region" description="Helical" evidence="7">
    <location>
        <begin position="221"/>
        <end position="239"/>
    </location>
</feature>
<evidence type="ECO:0000256" key="1">
    <source>
        <dbReference type="ARBA" id="ARBA00004141"/>
    </source>
</evidence>
<reference evidence="8 9" key="1">
    <citation type="journal article" date="2017" name="Nature">
        <title>The Apostasia genome and the evolution of orchids.</title>
        <authorList>
            <person name="Zhang G.Q."/>
            <person name="Liu K.W."/>
            <person name="Li Z."/>
            <person name="Lohaus R."/>
            <person name="Hsiao Y.Y."/>
            <person name="Niu S.C."/>
            <person name="Wang J.Y."/>
            <person name="Lin Y.C."/>
            <person name="Xu Q."/>
            <person name="Chen L.J."/>
            <person name="Yoshida K."/>
            <person name="Fujiwara S."/>
            <person name="Wang Z.W."/>
            <person name="Zhang Y.Q."/>
            <person name="Mitsuda N."/>
            <person name="Wang M."/>
            <person name="Liu G.H."/>
            <person name="Pecoraro L."/>
            <person name="Huang H.X."/>
            <person name="Xiao X.J."/>
            <person name="Lin M."/>
            <person name="Wu X.Y."/>
            <person name="Wu W.L."/>
            <person name="Chen Y.Y."/>
            <person name="Chang S.B."/>
            <person name="Sakamoto S."/>
            <person name="Ohme-Takagi M."/>
            <person name="Yagi M."/>
            <person name="Zeng S.J."/>
            <person name="Shen C.Y."/>
            <person name="Yeh C.M."/>
            <person name="Luo Y.B."/>
            <person name="Tsai W.C."/>
            <person name="Van de Peer Y."/>
            <person name="Liu Z.J."/>
        </authorList>
    </citation>
    <scope>NUCLEOTIDE SEQUENCE [LARGE SCALE GENOMIC DNA]</scope>
    <source>
        <strain evidence="9">cv. Shenzhen</strain>
        <tissue evidence="8">Stem</tissue>
    </source>
</reference>
<evidence type="ECO:0000256" key="2">
    <source>
        <dbReference type="ARBA" id="ARBA00022448"/>
    </source>
</evidence>
<keyword evidence="2" id="KW-0813">Transport</keyword>
<sequence length="242" mass="26163">MRGVCGCMDAFTSIGYWKLGCVSGGAIASNGVNGSRKACTETGVCSSGSGIQGDFDLSNFEDGVLSSAFMVGLLVASPIFASLAKRLVGVGEASFISLAAPFIDDNAPVAQKTAWLAAFYMCIPTGIALGYVYGGLFHCYLHVDGLTSVPENYVGNSLSWRYAFWGEALLMLPFAILGFTIKPLQLKVSPLYFCRSLGARKFVNQIARFWRDMKMLLVEKIYVINVLGICLNNSYLHAFSFD</sequence>
<keyword evidence="6" id="KW-1015">Disulfide bond</keyword>
<proteinExistence type="predicted"/>